<evidence type="ECO:0000313" key="3">
    <source>
        <dbReference type="Proteomes" id="UP001329430"/>
    </source>
</evidence>
<sequence length="675" mass="77884">MNKRLAKLTELLTTNVEFEEVQNVIEMVIDSLNFSDITAFNETVIPFINKLVLKSNLGFKLLCRIIHKLPQEVILPHSQQWLFRIIFKDTMNIDNMELIYYFLQRCTATQDLDKFFHTHVLKITYKCMEVCEDENLLTKAPELLSICIKKYPKVCRGAVGHIQTYLHHCFGLDAPNCVIQNVGKVFCSMHKMSDSSENAWTELFQKLCATLHTVYDEFFMAGTEYSSYKQPSNVDPYRIEISPNKIGTILNNTVIFLNCMLSNEIGIQKKVCLQDLLNVIVRGLAVDTYEKCEESILMYNFTTKLYELQVGLTYLLRSAIFSYKKRWLPFAAKITKVILDCLQRCRKKFFKSNWTYQKAVYETLCEWLLVINANVEVKNQEIILQNILLDISPNIEWTSFDSEQDTATTTKSPSENDLLVKEIVCEHALETACVFLSFVDLEANKKILDDFFSSFVENFTMIYSEKKRPFTTPKCDMAIRKLHSVMFRQPYYCKTDFIQRATGAVDMIKYVNAGKDIYDMNSAITFQNLCTRKTVTELTSDKEPYSISVTNSDDPNLSFNTNHNKMNVPDLEVRTESKECEQIEHRECVESSDIHHLNCEEISGEPPNKKTKTSQDDNGIMESSGNSDIKINNNEVNLLNSSHIDESYVVENESENSDSDNENCLNSFHNTLHDL</sequence>
<gene>
    <name evidence="2" type="ORF">RI129_011766</name>
</gene>
<feature type="compositionally biased region" description="Acidic residues" evidence="1">
    <location>
        <begin position="652"/>
        <end position="661"/>
    </location>
</feature>
<dbReference type="PANTHER" id="PTHR34105:SF1">
    <property type="entry name" value="PROLINE-, GLUTAMIC ACID- AND LEUCINE-RICH PROTEIN 1"/>
    <property type="match status" value="1"/>
</dbReference>
<evidence type="ECO:0000256" key="1">
    <source>
        <dbReference type="SAM" id="MobiDB-lite"/>
    </source>
</evidence>
<organism evidence="2 3">
    <name type="scientific">Pyrocoelia pectoralis</name>
    <dbReference type="NCBI Taxonomy" id="417401"/>
    <lineage>
        <taxon>Eukaryota</taxon>
        <taxon>Metazoa</taxon>
        <taxon>Ecdysozoa</taxon>
        <taxon>Arthropoda</taxon>
        <taxon>Hexapoda</taxon>
        <taxon>Insecta</taxon>
        <taxon>Pterygota</taxon>
        <taxon>Neoptera</taxon>
        <taxon>Endopterygota</taxon>
        <taxon>Coleoptera</taxon>
        <taxon>Polyphaga</taxon>
        <taxon>Elateriformia</taxon>
        <taxon>Elateroidea</taxon>
        <taxon>Lampyridae</taxon>
        <taxon>Lampyrinae</taxon>
        <taxon>Pyrocoelia</taxon>
    </lineage>
</organism>
<dbReference type="GO" id="GO:0005634">
    <property type="term" value="C:nucleus"/>
    <property type="evidence" value="ECO:0007669"/>
    <property type="project" value="TreeGrafter"/>
</dbReference>
<protein>
    <submittedName>
        <fullName evidence="2">Uncharacterized protein</fullName>
    </submittedName>
</protein>
<comment type="caution">
    <text evidence="2">The sequence shown here is derived from an EMBL/GenBank/DDBJ whole genome shotgun (WGS) entry which is preliminary data.</text>
</comment>
<evidence type="ECO:0000313" key="2">
    <source>
        <dbReference type="EMBL" id="KAK5639274.1"/>
    </source>
</evidence>
<dbReference type="AlphaFoldDB" id="A0AAN7V9F7"/>
<dbReference type="PANTHER" id="PTHR34105">
    <property type="entry name" value="PROLINE-, GLUTAMIC ACID- AND LEUCINE-RICH PROTEIN 1"/>
    <property type="match status" value="1"/>
</dbReference>
<dbReference type="EMBL" id="JAVRBK010000009">
    <property type="protein sequence ID" value="KAK5639274.1"/>
    <property type="molecule type" value="Genomic_DNA"/>
</dbReference>
<dbReference type="GO" id="GO:0006364">
    <property type="term" value="P:rRNA processing"/>
    <property type="evidence" value="ECO:0007669"/>
    <property type="project" value="TreeGrafter"/>
</dbReference>
<feature type="region of interest" description="Disordered" evidence="1">
    <location>
        <begin position="599"/>
        <end position="629"/>
    </location>
</feature>
<name>A0AAN7V9F7_9COLE</name>
<reference evidence="2 3" key="1">
    <citation type="journal article" date="2024" name="Insects">
        <title>An Improved Chromosome-Level Genome Assembly of the Firefly Pyrocoelia pectoralis.</title>
        <authorList>
            <person name="Fu X."/>
            <person name="Meyer-Rochow V.B."/>
            <person name="Ballantyne L."/>
            <person name="Zhu X."/>
        </authorList>
    </citation>
    <scope>NUCLEOTIDE SEQUENCE [LARGE SCALE GENOMIC DNA]</scope>
    <source>
        <strain evidence="2">XCY_ONT2</strain>
    </source>
</reference>
<dbReference type="Proteomes" id="UP001329430">
    <property type="component" value="Chromosome 9"/>
</dbReference>
<keyword evidence="3" id="KW-1185">Reference proteome</keyword>
<feature type="region of interest" description="Disordered" evidence="1">
    <location>
        <begin position="652"/>
        <end position="675"/>
    </location>
</feature>
<accession>A0AAN7V9F7</accession>
<proteinExistence type="predicted"/>